<proteinExistence type="predicted"/>
<keyword evidence="3" id="KW-1185">Reference proteome</keyword>
<reference evidence="2 4" key="3">
    <citation type="submission" date="2019-03" db="EMBL/GenBank/DDBJ databases">
        <authorList>
            <consortium name="Pathogen Informatics"/>
        </authorList>
    </citation>
    <scope>NUCLEOTIDE SEQUENCE [LARGE SCALE GENOMIC DNA]</scope>
    <source>
        <strain evidence="2 4">NCTC12282</strain>
    </source>
</reference>
<dbReference type="AlphaFoldDB" id="A0A2C6DJ70"/>
<name>A0A2C6DJ70_9GAMM</name>
<reference evidence="1" key="2">
    <citation type="submission" date="2017-09" db="EMBL/GenBank/DDBJ databases">
        <title>FDA dAtabase for Regulatory Grade micrObial Sequences (FDA-ARGOS): Supporting development and validation of Infectious Disease Dx tests.</title>
        <authorList>
            <person name="Minogue T."/>
            <person name="Wolcott M."/>
            <person name="Wasieloski L."/>
            <person name="Aguilar W."/>
            <person name="Moore D."/>
            <person name="Tallon L.J."/>
            <person name="Sadzewicz L."/>
            <person name="Ott S."/>
            <person name="Zhao X."/>
            <person name="Nagaraj S."/>
            <person name="Vavikolanu K."/>
            <person name="Aluvathingal J."/>
            <person name="Nadendla S."/>
            <person name="Sichtig H."/>
        </authorList>
    </citation>
    <scope>NUCLEOTIDE SEQUENCE</scope>
    <source>
        <strain evidence="1">FDAARGOS_387</strain>
    </source>
</reference>
<dbReference type="OrthoDB" id="6638280at2"/>
<dbReference type="EMBL" id="PDDX01000001">
    <property type="protein sequence ID" value="PHI30358.1"/>
    <property type="molecule type" value="Genomic_DNA"/>
</dbReference>
<evidence type="ECO:0000313" key="1">
    <source>
        <dbReference type="EMBL" id="PHI30358.1"/>
    </source>
</evidence>
<dbReference type="Proteomes" id="UP000373449">
    <property type="component" value="Unassembled WGS sequence"/>
</dbReference>
<evidence type="ECO:0000313" key="4">
    <source>
        <dbReference type="Proteomes" id="UP000373449"/>
    </source>
</evidence>
<evidence type="ECO:0000313" key="2">
    <source>
        <dbReference type="EMBL" id="VFS49475.1"/>
    </source>
</evidence>
<protein>
    <submittedName>
        <fullName evidence="1">Uncharacterized protein</fullName>
    </submittedName>
</protein>
<organism evidence="1 3">
    <name type="scientific">Budvicia aquatica</name>
    <dbReference type="NCBI Taxonomy" id="82979"/>
    <lineage>
        <taxon>Bacteria</taxon>
        <taxon>Pseudomonadati</taxon>
        <taxon>Pseudomonadota</taxon>
        <taxon>Gammaproteobacteria</taxon>
        <taxon>Enterobacterales</taxon>
        <taxon>Budviciaceae</taxon>
        <taxon>Budvicia</taxon>
    </lineage>
</organism>
<gene>
    <name evidence="1" type="ORF">CRN84_13950</name>
    <name evidence="2" type="ORF">NCTC12282_03953</name>
</gene>
<accession>A0A2C6DJ70</accession>
<dbReference type="Proteomes" id="UP000224974">
    <property type="component" value="Unassembled WGS sequence"/>
</dbReference>
<evidence type="ECO:0000313" key="3">
    <source>
        <dbReference type="Proteomes" id="UP000224974"/>
    </source>
</evidence>
<dbReference type="RefSeq" id="WP_029093607.1">
    <property type="nucleotide sequence ID" value="NZ_BRLG01000003.1"/>
</dbReference>
<dbReference type="EMBL" id="CAADJA010000002">
    <property type="protein sequence ID" value="VFS49475.1"/>
    <property type="molecule type" value="Genomic_DNA"/>
</dbReference>
<sequence length="69" mass="7646">MATSVLKPPLCVGNKYRRSDYGANISLCENRCYSSLYPSRSSDYSPAASLLDVVSIQKVESLGEYRYGD</sequence>
<reference evidence="3" key="1">
    <citation type="submission" date="2017-09" db="EMBL/GenBank/DDBJ databases">
        <title>FDA dAtabase for Regulatory Grade micrObial Sequences (FDA-ARGOS): Supporting development and validation of Infectious Disease Dx tests.</title>
        <authorList>
            <person name="Minogue T."/>
            <person name="Wolcott M."/>
            <person name="Wasieloski L."/>
            <person name="Aguilar W."/>
            <person name="Moore D."/>
            <person name="Tallon L."/>
            <person name="Sadzewicz L."/>
            <person name="Ott S."/>
            <person name="Zhao X."/>
            <person name="Nagaraj S."/>
            <person name="Vavikolanu K."/>
            <person name="Aluvathingal J."/>
            <person name="Nadendla S."/>
            <person name="Sichtig H."/>
        </authorList>
    </citation>
    <scope>NUCLEOTIDE SEQUENCE [LARGE SCALE GENOMIC DNA]</scope>
    <source>
        <strain evidence="3">FDAARGOS_387</strain>
    </source>
</reference>